<evidence type="ECO:0000259" key="1">
    <source>
        <dbReference type="Pfam" id="PF03871"/>
    </source>
</evidence>
<evidence type="ECO:0000313" key="3">
    <source>
        <dbReference type="Proteomes" id="UP000479710"/>
    </source>
</evidence>
<gene>
    <name evidence="2" type="ORF">E2562_037351</name>
</gene>
<reference evidence="2 3" key="1">
    <citation type="submission" date="2019-11" db="EMBL/GenBank/DDBJ databases">
        <title>Whole genome sequence of Oryza granulata.</title>
        <authorList>
            <person name="Li W."/>
        </authorList>
    </citation>
    <scope>NUCLEOTIDE SEQUENCE [LARGE SCALE GENOMIC DNA]</scope>
    <source>
        <strain evidence="3">cv. Menghai</strain>
        <tissue evidence="2">Leaf</tissue>
    </source>
</reference>
<dbReference type="InterPro" id="IPR005571">
    <property type="entry name" value="RNA_pol_Rpb5_N"/>
</dbReference>
<evidence type="ECO:0000313" key="2">
    <source>
        <dbReference type="EMBL" id="KAF0897452.1"/>
    </source>
</evidence>
<dbReference type="AlphaFoldDB" id="A0A6G1CBA3"/>
<dbReference type="EMBL" id="SPHZ02000010">
    <property type="protein sequence ID" value="KAF0897452.1"/>
    <property type="molecule type" value="Genomic_DNA"/>
</dbReference>
<proteinExistence type="predicted"/>
<protein>
    <recommendedName>
        <fullName evidence="1">RNA polymerase Rpb5 N-terminal domain-containing protein</fullName>
    </recommendedName>
</protein>
<dbReference type="InterPro" id="IPR036710">
    <property type="entry name" value="RNA_pol_Rpb5_N_sf"/>
</dbReference>
<name>A0A6G1CBA3_9ORYZ</name>
<comment type="caution">
    <text evidence="2">The sequence shown here is derived from an EMBL/GenBank/DDBJ whole genome shotgun (WGS) entry which is preliminary data.</text>
</comment>
<sequence>MEVDDVPEVPDCIASMIDRSGSVESKRLFLARRTALEMLRDRGYSVPEADIARTLPEFRTWWDEKPEIERLAFTTTLVSDPSKKVMVMISSLLTSVL</sequence>
<feature type="domain" description="RNA polymerase Rpb5 N-terminal" evidence="1">
    <location>
        <begin position="24"/>
        <end position="88"/>
    </location>
</feature>
<keyword evidence="3" id="KW-1185">Reference proteome</keyword>
<dbReference type="Pfam" id="PF03871">
    <property type="entry name" value="RNA_pol_Rpb5_N"/>
    <property type="match status" value="1"/>
</dbReference>
<dbReference type="PANTHER" id="PTHR10535">
    <property type="entry name" value="DNA-DIRECTED RNA POLYMERASES I, II, AND III SUBUNIT RPABC1"/>
    <property type="match status" value="1"/>
</dbReference>
<dbReference type="GO" id="GO:0042797">
    <property type="term" value="P:tRNA transcription by RNA polymerase III"/>
    <property type="evidence" value="ECO:0007669"/>
    <property type="project" value="TreeGrafter"/>
</dbReference>
<dbReference type="GO" id="GO:0003899">
    <property type="term" value="F:DNA-directed RNA polymerase activity"/>
    <property type="evidence" value="ECO:0007669"/>
    <property type="project" value="InterPro"/>
</dbReference>
<dbReference type="InterPro" id="IPR014381">
    <property type="entry name" value="Arch_Rpo5/euc_Rpb5"/>
</dbReference>
<dbReference type="PANTHER" id="PTHR10535:SF2">
    <property type="entry name" value="DNA-DIRECTED RNA POLYMERASE V SUBUNIT 5A"/>
    <property type="match status" value="1"/>
</dbReference>
<dbReference type="Gene3D" id="3.40.1340.10">
    <property type="entry name" value="RNA polymerase, Rpb5, N-terminal domain"/>
    <property type="match status" value="1"/>
</dbReference>
<dbReference type="GO" id="GO:0006366">
    <property type="term" value="P:transcription by RNA polymerase II"/>
    <property type="evidence" value="ECO:0007669"/>
    <property type="project" value="TreeGrafter"/>
</dbReference>
<dbReference type="GO" id="GO:0006362">
    <property type="term" value="P:transcription elongation by RNA polymerase I"/>
    <property type="evidence" value="ECO:0007669"/>
    <property type="project" value="TreeGrafter"/>
</dbReference>
<accession>A0A6G1CBA3</accession>
<dbReference type="Proteomes" id="UP000479710">
    <property type="component" value="Unassembled WGS sequence"/>
</dbReference>
<dbReference type="OrthoDB" id="248779at2759"/>
<dbReference type="SUPFAM" id="SSF53036">
    <property type="entry name" value="Eukaryotic RPB5 N-terminal domain"/>
    <property type="match status" value="1"/>
</dbReference>
<dbReference type="GO" id="GO:0003677">
    <property type="term" value="F:DNA binding"/>
    <property type="evidence" value="ECO:0007669"/>
    <property type="project" value="InterPro"/>
</dbReference>
<organism evidence="2 3">
    <name type="scientific">Oryza meyeriana var. granulata</name>
    <dbReference type="NCBI Taxonomy" id="110450"/>
    <lineage>
        <taxon>Eukaryota</taxon>
        <taxon>Viridiplantae</taxon>
        <taxon>Streptophyta</taxon>
        <taxon>Embryophyta</taxon>
        <taxon>Tracheophyta</taxon>
        <taxon>Spermatophyta</taxon>
        <taxon>Magnoliopsida</taxon>
        <taxon>Liliopsida</taxon>
        <taxon>Poales</taxon>
        <taxon>Poaceae</taxon>
        <taxon>BOP clade</taxon>
        <taxon>Oryzoideae</taxon>
        <taxon>Oryzeae</taxon>
        <taxon>Oryzinae</taxon>
        <taxon>Oryza</taxon>
        <taxon>Oryza meyeriana</taxon>
    </lineage>
</organism>